<dbReference type="PANTHER" id="PTHR30563:SF0">
    <property type="entry name" value="DNA RECOMBINATION PROTEIN RMUC"/>
    <property type="match status" value="1"/>
</dbReference>
<sequence>MDSVFPFILGVLIGAVAAGIAGSVWRSRQTPSSDTTPALHARVTELSAQAAAAEARATELRTQVTHLLDQQEQAAERERYARADESRILETLAPVRETLRTMNESVSTLERERAGQYSALAQQLQRAHQTDEQLRATTESLASALRNNGTRGVWGETQLRNVVEAAGLTHRVDFDLQTSITSDAGVGRPDMTVRLPGGKSIAVDAKVPFTSYLEASQIPLTATGEEAARRDALLAQHVKAVRGHIDALSARSYWAGLDASPEFVIAFVPSESLLSAALEYDSTLLDYSFSKKIALASPVNLWAVLKTVAYTWQQDILTDDAKHLFDLGKELYQRLATLSEHSDKLRKAIENTVSSYNRFATSLESRVLITARKLDALDESKVIATQQQIDSSPKPLTSSEISPQQESPRPEDSHPTRL</sequence>
<evidence type="ECO:0000256" key="4">
    <source>
        <dbReference type="ARBA" id="ARBA00023172"/>
    </source>
</evidence>
<dbReference type="OrthoDB" id="370725at2"/>
<evidence type="ECO:0000313" key="7">
    <source>
        <dbReference type="EMBL" id="TQM63073.1"/>
    </source>
</evidence>
<dbReference type="Proteomes" id="UP000318331">
    <property type="component" value="Unassembled WGS sequence"/>
</dbReference>
<evidence type="ECO:0000256" key="6">
    <source>
        <dbReference type="SAM" id="MobiDB-lite"/>
    </source>
</evidence>
<evidence type="ECO:0000256" key="2">
    <source>
        <dbReference type="ARBA" id="ARBA00009840"/>
    </source>
</evidence>
<feature type="compositionally biased region" description="Polar residues" evidence="6">
    <location>
        <begin position="385"/>
        <end position="407"/>
    </location>
</feature>
<dbReference type="Pfam" id="PF02646">
    <property type="entry name" value="RmuC"/>
    <property type="match status" value="1"/>
</dbReference>
<evidence type="ECO:0000256" key="1">
    <source>
        <dbReference type="ARBA" id="ARBA00003416"/>
    </source>
</evidence>
<dbReference type="EMBL" id="VFPN01000002">
    <property type="protein sequence ID" value="TQM63073.1"/>
    <property type="molecule type" value="Genomic_DNA"/>
</dbReference>
<dbReference type="InterPro" id="IPR003798">
    <property type="entry name" value="DNA_recombination_RmuC"/>
</dbReference>
<keyword evidence="8" id="KW-1185">Reference proteome</keyword>
<keyword evidence="3 5" id="KW-0175">Coiled coil</keyword>
<accession>A0A543HXI5</accession>
<proteinExistence type="inferred from homology"/>
<comment type="similarity">
    <text evidence="2">Belongs to the RmuC family.</text>
</comment>
<evidence type="ECO:0000256" key="3">
    <source>
        <dbReference type="ARBA" id="ARBA00023054"/>
    </source>
</evidence>
<gene>
    <name evidence="7" type="ORF">FB466_1322</name>
</gene>
<reference evidence="7 8" key="1">
    <citation type="submission" date="2019-06" db="EMBL/GenBank/DDBJ databases">
        <title>Sequencing the genomes of 1000 actinobacteria strains.</title>
        <authorList>
            <person name="Klenk H.-P."/>
        </authorList>
    </citation>
    <scope>NUCLEOTIDE SEQUENCE [LARGE SCALE GENOMIC DNA]</scope>
    <source>
        <strain evidence="7 8">DSM 18031</strain>
    </source>
</reference>
<comment type="function">
    <text evidence="1">Involved in DNA recombination.</text>
</comment>
<dbReference type="AlphaFoldDB" id="A0A543HXI5"/>
<evidence type="ECO:0000256" key="5">
    <source>
        <dbReference type="SAM" id="Coils"/>
    </source>
</evidence>
<keyword evidence="4" id="KW-0233">DNA recombination</keyword>
<protein>
    <submittedName>
        <fullName evidence="7">DNA recombination protein RmuC</fullName>
    </submittedName>
</protein>
<feature type="region of interest" description="Disordered" evidence="6">
    <location>
        <begin position="385"/>
        <end position="418"/>
    </location>
</feature>
<dbReference type="GO" id="GO:0006310">
    <property type="term" value="P:DNA recombination"/>
    <property type="evidence" value="ECO:0007669"/>
    <property type="project" value="UniProtKB-KW"/>
</dbReference>
<feature type="coiled-coil region" evidence="5">
    <location>
        <begin position="43"/>
        <end position="70"/>
    </location>
</feature>
<comment type="caution">
    <text evidence="7">The sequence shown here is derived from an EMBL/GenBank/DDBJ whole genome shotgun (WGS) entry which is preliminary data.</text>
</comment>
<organism evidence="7 8">
    <name type="scientific">Klugiella xanthotipulae</name>
    <dbReference type="NCBI Taxonomy" id="244735"/>
    <lineage>
        <taxon>Bacteria</taxon>
        <taxon>Bacillati</taxon>
        <taxon>Actinomycetota</taxon>
        <taxon>Actinomycetes</taxon>
        <taxon>Micrococcales</taxon>
        <taxon>Microbacteriaceae</taxon>
        <taxon>Klugiella</taxon>
    </lineage>
</organism>
<name>A0A543HXI5_9MICO</name>
<feature type="compositionally biased region" description="Basic and acidic residues" evidence="6">
    <location>
        <begin position="408"/>
        <end position="418"/>
    </location>
</feature>
<evidence type="ECO:0000313" key="8">
    <source>
        <dbReference type="Proteomes" id="UP000318331"/>
    </source>
</evidence>
<dbReference type="PANTHER" id="PTHR30563">
    <property type="entry name" value="DNA RECOMBINATION PROTEIN RMUC"/>
    <property type="match status" value="1"/>
</dbReference>
<dbReference type="RefSeq" id="WP_141916980.1">
    <property type="nucleotide sequence ID" value="NZ_BAAAYS010000016.1"/>
</dbReference>